<dbReference type="OrthoDB" id="9796786at2"/>
<dbReference type="GO" id="GO:0001046">
    <property type="term" value="F:core promoter sequence-specific DNA binding"/>
    <property type="evidence" value="ECO:0007669"/>
    <property type="project" value="TreeGrafter"/>
</dbReference>
<protein>
    <submittedName>
        <fullName evidence="1">DNA-binding protein</fullName>
    </submittedName>
</protein>
<dbReference type="GO" id="GO:0006355">
    <property type="term" value="P:regulation of DNA-templated transcription"/>
    <property type="evidence" value="ECO:0007669"/>
    <property type="project" value="InterPro"/>
</dbReference>
<keyword evidence="1" id="KW-0238">DNA-binding</keyword>
<dbReference type="AlphaFoldDB" id="A0A432Z246"/>
<dbReference type="InterPro" id="IPR039060">
    <property type="entry name" value="Antitox_HigA"/>
</dbReference>
<gene>
    <name evidence="1" type="ORF">CWI78_04005</name>
</gene>
<sequence length="125" mass="14368">MNIKPIKTAEDHQRALVRIDELWDAEPNTEAADELDILVTLVEAYEETKYKIDAPDPVEAIKFRMDQEGLKDSDLVPFLGQRSRVSEVLNRKRRLTLPMIRRLHNGLHIPLECLVTDYELDSAGT</sequence>
<proteinExistence type="predicted"/>
<dbReference type="EMBL" id="PIQC01000003">
    <property type="protein sequence ID" value="RUO71974.1"/>
    <property type="molecule type" value="Genomic_DNA"/>
</dbReference>
<organism evidence="1 2">
    <name type="scientific">Idiomarina ramblicola</name>
    <dbReference type="NCBI Taxonomy" id="263724"/>
    <lineage>
        <taxon>Bacteria</taxon>
        <taxon>Pseudomonadati</taxon>
        <taxon>Pseudomonadota</taxon>
        <taxon>Gammaproteobacteria</taxon>
        <taxon>Alteromonadales</taxon>
        <taxon>Idiomarinaceae</taxon>
        <taxon>Idiomarina</taxon>
    </lineage>
</organism>
<comment type="caution">
    <text evidence="1">The sequence shown here is derived from an EMBL/GenBank/DDBJ whole genome shotgun (WGS) entry which is preliminary data.</text>
</comment>
<dbReference type="PANTHER" id="PTHR40455:SF1">
    <property type="entry name" value="ANTITOXIN HIGA"/>
    <property type="match status" value="1"/>
</dbReference>
<dbReference type="Proteomes" id="UP000288058">
    <property type="component" value="Unassembled WGS sequence"/>
</dbReference>
<reference evidence="2" key="1">
    <citation type="journal article" date="2018" name="Front. Microbiol.">
        <title>Genome-Based Analysis Reveals the Taxonomy and Diversity of the Family Idiomarinaceae.</title>
        <authorList>
            <person name="Liu Y."/>
            <person name="Lai Q."/>
            <person name="Shao Z."/>
        </authorList>
    </citation>
    <scope>NUCLEOTIDE SEQUENCE [LARGE SCALE GENOMIC DNA]</scope>
    <source>
        <strain evidence="2">R22</strain>
    </source>
</reference>
<keyword evidence="2" id="KW-1185">Reference proteome</keyword>
<accession>A0A432Z246</accession>
<name>A0A432Z246_9GAMM</name>
<evidence type="ECO:0000313" key="2">
    <source>
        <dbReference type="Proteomes" id="UP000288058"/>
    </source>
</evidence>
<dbReference type="RefSeq" id="WP_126780506.1">
    <property type="nucleotide sequence ID" value="NZ_PIQC01000003.1"/>
</dbReference>
<dbReference type="PANTHER" id="PTHR40455">
    <property type="entry name" value="ANTITOXIN HIGA"/>
    <property type="match status" value="1"/>
</dbReference>
<evidence type="ECO:0000313" key="1">
    <source>
        <dbReference type="EMBL" id="RUO71974.1"/>
    </source>
</evidence>